<reference evidence="3" key="1">
    <citation type="journal article" date="2020" name="mSystems">
        <title>Genome- and Community-Level Interaction Insights into Carbon Utilization and Element Cycling Functions of Hydrothermarchaeota in Hydrothermal Sediment.</title>
        <authorList>
            <person name="Zhou Z."/>
            <person name="Liu Y."/>
            <person name="Xu W."/>
            <person name="Pan J."/>
            <person name="Luo Z.H."/>
            <person name="Li M."/>
        </authorList>
    </citation>
    <scope>NUCLEOTIDE SEQUENCE [LARGE SCALE GENOMIC DNA]</scope>
    <source>
        <strain evidence="3">HyVt-458</strain>
    </source>
</reference>
<name>A0A831RWH4_9GAMM</name>
<accession>A0A831RWH4</accession>
<dbReference type="AlphaFoldDB" id="A0A831RWH4"/>
<keyword evidence="1" id="KW-0812">Transmembrane</keyword>
<evidence type="ECO:0000313" key="3">
    <source>
        <dbReference type="EMBL" id="HEC06597.1"/>
    </source>
</evidence>
<feature type="domain" description="Inner membrane protein YgaP-like transmembrane" evidence="2">
    <location>
        <begin position="2"/>
        <end position="62"/>
    </location>
</feature>
<dbReference type="Proteomes" id="UP000886339">
    <property type="component" value="Unassembled WGS sequence"/>
</dbReference>
<feature type="transmembrane region" description="Helical" evidence="1">
    <location>
        <begin position="34"/>
        <end position="60"/>
    </location>
</feature>
<comment type="caution">
    <text evidence="3">The sequence shown here is derived from an EMBL/GenBank/DDBJ whole genome shotgun (WGS) entry which is preliminary data.</text>
</comment>
<evidence type="ECO:0000256" key="1">
    <source>
        <dbReference type="SAM" id="Phobius"/>
    </source>
</evidence>
<evidence type="ECO:0000259" key="2">
    <source>
        <dbReference type="Pfam" id="PF11127"/>
    </source>
</evidence>
<dbReference type="Pfam" id="PF11127">
    <property type="entry name" value="YgaP-like_TM"/>
    <property type="match status" value="1"/>
</dbReference>
<keyword evidence="1" id="KW-0472">Membrane</keyword>
<keyword evidence="1" id="KW-1133">Transmembrane helix</keyword>
<organism evidence="3">
    <name type="scientific">Thiolapillus brandeum</name>
    <dbReference type="NCBI Taxonomy" id="1076588"/>
    <lineage>
        <taxon>Bacteria</taxon>
        <taxon>Pseudomonadati</taxon>
        <taxon>Pseudomonadota</taxon>
        <taxon>Gammaproteobacteria</taxon>
        <taxon>Chromatiales</taxon>
        <taxon>Sedimenticolaceae</taxon>
        <taxon>Thiolapillus</taxon>
    </lineage>
</organism>
<protein>
    <submittedName>
        <fullName evidence="3">DUF2892 domain-containing protein</fullName>
    </submittedName>
</protein>
<dbReference type="InterPro" id="IPR021309">
    <property type="entry name" value="YgaP-like_TM"/>
</dbReference>
<dbReference type="EMBL" id="DRLF01000248">
    <property type="protein sequence ID" value="HEC06597.1"/>
    <property type="molecule type" value="Genomic_DNA"/>
</dbReference>
<gene>
    <name evidence="3" type="ORF">ENJ12_07085</name>
</gene>
<dbReference type="Gene3D" id="6.10.140.1340">
    <property type="match status" value="1"/>
</dbReference>
<sequence>MSIERMVLAFAGFAILLSLALGWSISPIFHNQNWLWFTAFVGANLFQSAFTGFCPLAMILKKLGAKSAAAF</sequence>
<proteinExistence type="predicted"/>